<proteinExistence type="predicted"/>
<evidence type="ECO:0000256" key="1">
    <source>
        <dbReference type="ARBA" id="ARBA00023015"/>
    </source>
</evidence>
<evidence type="ECO:0000313" key="3">
    <source>
        <dbReference type="EMBL" id="QES52885.1"/>
    </source>
</evidence>
<accession>A0A5P2DCI8</accession>
<name>A0A5P2DCI8_STRVZ</name>
<dbReference type="InterPro" id="IPR029063">
    <property type="entry name" value="SAM-dependent_MTases_sf"/>
</dbReference>
<organism evidence="3 4">
    <name type="scientific">Streptomyces venezuelae</name>
    <dbReference type="NCBI Taxonomy" id="54571"/>
    <lineage>
        <taxon>Bacteria</taxon>
        <taxon>Bacillati</taxon>
        <taxon>Actinomycetota</taxon>
        <taxon>Actinomycetes</taxon>
        <taxon>Kitasatosporales</taxon>
        <taxon>Streptomycetaceae</taxon>
        <taxon>Streptomyces</taxon>
    </lineage>
</organism>
<reference evidence="3 4" key="1">
    <citation type="submission" date="2018-05" db="EMBL/GenBank/DDBJ databases">
        <title>Streptomyces venezuelae.</title>
        <authorList>
            <person name="Kim W."/>
            <person name="Lee N."/>
            <person name="Cho B.-K."/>
        </authorList>
    </citation>
    <scope>NUCLEOTIDE SEQUENCE [LARGE SCALE GENOMIC DNA]</scope>
    <source>
        <strain evidence="3 4">ATCC 21018</strain>
    </source>
</reference>
<dbReference type="PANTHER" id="PTHR31636">
    <property type="entry name" value="OSJNBA0084A10.13 PROTEIN-RELATED"/>
    <property type="match status" value="1"/>
</dbReference>
<sequence>MSFALEVMPVVLRSPRACDIDQHRMWCKDMSDVYSLLQKAAIAAETGELRSLAAHLEEASRFSEGGPGLADCFLAGLATRLGRDRPANLYLRTEGMAQIDLFYLLHQHLPFLRAGKLANDALLEYCADQQTATVLALGIGQGRQEVDLVARAGLERVTVVGVDVAAGSLDAAGRAMSGPEVPAGTRVDFRPVLAASEDVGESVWAMIERLPRPLLVTASFALHHMLDREGEPDARAALLRRLRALEPAALALCEPDSDHHLVPLRVRLANAWHHYGTVFAAIDATGASDGEKREMKRFFGREIVDVVGATRETARYERHEPTRTWLDRLTACGFVPVALPQPAGEQLPGFTATARPTHLELAYRRTSVAAVIVAEPAR</sequence>
<keyword evidence="2" id="KW-0804">Transcription</keyword>
<evidence type="ECO:0000256" key="2">
    <source>
        <dbReference type="ARBA" id="ARBA00023163"/>
    </source>
</evidence>
<dbReference type="SUPFAM" id="SSF53335">
    <property type="entry name" value="S-adenosyl-L-methionine-dependent methyltransferases"/>
    <property type="match status" value="1"/>
</dbReference>
<protein>
    <submittedName>
        <fullName evidence="3">Uncharacterized protein</fullName>
    </submittedName>
</protein>
<dbReference type="AlphaFoldDB" id="A0A5P2DCI8"/>
<dbReference type="Proteomes" id="UP000324101">
    <property type="component" value="Chromosome"/>
</dbReference>
<dbReference type="Gene3D" id="3.40.50.150">
    <property type="entry name" value="Vaccinia Virus protein VP39"/>
    <property type="match status" value="1"/>
</dbReference>
<dbReference type="OrthoDB" id="2591721at2"/>
<keyword evidence="1" id="KW-0805">Transcription regulation</keyword>
<dbReference type="PROSITE" id="PS50985">
    <property type="entry name" value="GRAS"/>
    <property type="match status" value="1"/>
</dbReference>
<dbReference type="InterPro" id="IPR005202">
    <property type="entry name" value="TF_GRAS"/>
</dbReference>
<dbReference type="EMBL" id="CP029189">
    <property type="protein sequence ID" value="QES52885.1"/>
    <property type="molecule type" value="Genomic_DNA"/>
</dbReference>
<dbReference type="Pfam" id="PF03514">
    <property type="entry name" value="GRAS"/>
    <property type="match status" value="1"/>
</dbReference>
<gene>
    <name evidence="3" type="ORF">DEJ51_00190</name>
</gene>
<evidence type="ECO:0000313" key="4">
    <source>
        <dbReference type="Proteomes" id="UP000324101"/>
    </source>
</evidence>